<feature type="domain" description="Peptidase C14 caspase" evidence="1">
    <location>
        <begin position="16"/>
        <end position="242"/>
    </location>
</feature>
<proteinExistence type="predicted"/>
<dbReference type="Gene3D" id="3.40.50.1460">
    <property type="match status" value="1"/>
</dbReference>
<evidence type="ECO:0000313" key="2">
    <source>
        <dbReference type="EMBL" id="SDT93760.1"/>
    </source>
</evidence>
<dbReference type="InterPro" id="IPR011600">
    <property type="entry name" value="Pept_C14_caspase"/>
</dbReference>
<evidence type="ECO:0000259" key="1">
    <source>
        <dbReference type="Pfam" id="PF00656"/>
    </source>
</evidence>
<dbReference type="Proteomes" id="UP000182882">
    <property type="component" value="Unassembled WGS sequence"/>
</dbReference>
<gene>
    <name evidence="2" type="ORF">SAMN05216406_11222</name>
</gene>
<dbReference type="SUPFAM" id="SSF52129">
    <property type="entry name" value="Caspase-like"/>
    <property type="match status" value="1"/>
</dbReference>
<name>A0A1H2EF94_9PROT</name>
<dbReference type="PANTHER" id="PTHR48104">
    <property type="entry name" value="METACASPASE-4"/>
    <property type="match status" value="1"/>
</dbReference>
<dbReference type="RefSeq" id="WP_062557665.1">
    <property type="nucleotide sequence ID" value="NZ_CP013341.1"/>
</dbReference>
<dbReference type="GO" id="GO:0005737">
    <property type="term" value="C:cytoplasm"/>
    <property type="evidence" value="ECO:0007669"/>
    <property type="project" value="TreeGrafter"/>
</dbReference>
<sequence length="584" mass="66246">MRDLKYVLKQSYESSRALIIGINKYQNASPLGYAVNDAKEIKDILIGEQGFEAENVTYLTDSDATKSNILKSFLSFTSENVKVDDRLLVFFAGHGHTKTGFRGEVGYLVPYDADMNDYSTFIRWDELTRNAELIRAKHILFIMDACYGGLAVNRDIQAGSSRFLKDMYQRFSRQVITAGKANEVVSDSGGPIPDHSVFTGHLIEGIRGKAANEHGVITASVLMAYVYTKVANDLNSEQTPHYGQFDGDGDFIIVAPNIDDLAGDEKKDIDELISVPYIEAVRNNVTLEEKVDYVKELLSSQKSHIKLHDFAIEEVRLFLSGTSEDNFAVSGSYSEEEFLNRISSYEKYTRDLGAIFAVIAYWATESELEVLRKIISRVSDRLIETQGGLTVWLNLRWYPLLLLLYQAGIAAVESKNYQTLSTILYTKLGDSDYGNREPYFAQKLSSGILELTRADAFKRIPGHERQYTPISEYLFKQVQPVIDNLFFLGKGYEASFDEFEILYALVVADLRLQAQHHLWGPIGRFGWKFSNRRENSPFVRVVTEASNLKEHWPPIKSGMFGGSYERFEKAANEFKQVLGQLNWW</sequence>
<dbReference type="GO" id="GO:0006508">
    <property type="term" value="P:proteolysis"/>
    <property type="evidence" value="ECO:0007669"/>
    <property type="project" value="InterPro"/>
</dbReference>
<accession>A0A1H2EF94</accession>
<dbReference type="Pfam" id="PF00656">
    <property type="entry name" value="Peptidase_C14"/>
    <property type="match status" value="1"/>
</dbReference>
<dbReference type="PANTHER" id="PTHR48104:SF30">
    <property type="entry name" value="METACASPASE-1"/>
    <property type="match status" value="1"/>
</dbReference>
<dbReference type="InterPro" id="IPR050452">
    <property type="entry name" value="Metacaspase"/>
</dbReference>
<protein>
    <submittedName>
        <fullName evidence="2">Uncharacterized protein, contains caspase domain</fullName>
    </submittedName>
</protein>
<organism evidence="2 3">
    <name type="scientific">Nitrosomonas ureae</name>
    <dbReference type="NCBI Taxonomy" id="44577"/>
    <lineage>
        <taxon>Bacteria</taxon>
        <taxon>Pseudomonadati</taxon>
        <taxon>Pseudomonadota</taxon>
        <taxon>Betaproteobacteria</taxon>
        <taxon>Nitrosomonadales</taxon>
        <taxon>Nitrosomonadaceae</taxon>
        <taxon>Nitrosomonas</taxon>
    </lineage>
</organism>
<dbReference type="EMBL" id="FNLN01000012">
    <property type="protein sequence ID" value="SDT93760.1"/>
    <property type="molecule type" value="Genomic_DNA"/>
</dbReference>
<dbReference type="GO" id="GO:0004197">
    <property type="term" value="F:cysteine-type endopeptidase activity"/>
    <property type="evidence" value="ECO:0007669"/>
    <property type="project" value="InterPro"/>
</dbReference>
<reference evidence="3" key="1">
    <citation type="submission" date="2016-10" db="EMBL/GenBank/DDBJ databases">
        <authorList>
            <person name="Varghese N."/>
            <person name="Submissions S."/>
        </authorList>
    </citation>
    <scope>NUCLEOTIDE SEQUENCE [LARGE SCALE GENOMIC DNA]</scope>
    <source>
        <strain evidence="3">Nm10</strain>
    </source>
</reference>
<dbReference type="AlphaFoldDB" id="A0A1H2EF94"/>
<evidence type="ECO:0000313" key="3">
    <source>
        <dbReference type="Proteomes" id="UP000182882"/>
    </source>
</evidence>
<keyword evidence="3" id="KW-1185">Reference proteome</keyword>
<dbReference type="KEGG" id="nur:ATY38_01090"/>
<dbReference type="InterPro" id="IPR029030">
    <property type="entry name" value="Caspase-like_dom_sf"/>
</dbReference>